<dbReference type="Proteomes" id="UP000593765">
    <property type="component" value="Chromosome"/>
</dbReference>
<gene>
    <name evidence="2" type="ORF">IPV69_21490</name>
</gene>
<evidence type="ECO:0000313" key="2">
    <source>
        <dbReference type="EMBL" id="QOV88776.1"/>
    </source>
</evidence>
<dbReference type="SUPFAM" id="SSF111038">
    <property type="entry name" value="YjbQ-like"/>
    <property type="match status" value="1"/>
</dbReference>
<reference evidence="2 3" key="1">
    <citation type="submission" date="2020-10" db="EMBL/GenBank/DDBJ databases">
        <title>Wide distribution of Phycisphaera-like planctomycetes from WD2101 soil group in peatlands and genome analysis of the first cultivated representative.</title>
        <authorList>
            <person name="Dedysh S.N."/>
            <person name="Beletsky A.V."/>
            <person name="Ivanova A."/>
            <person name="Kulichevskaya I.S."/>
            <person name="Suzina N.E."/>
            <person name="Philippov D.A."/>
            <person name="Rakitin A.L."/>
            <person name="Mardanov A.V."/>
            <person name="Ravin N.V."/>
        </authorList>
    </citation>
    <scope>NUCLEOTIDE SEQUENCE [LARGE SCALE GENOMIC DNA]</scope>
    <source>
        <strain evidence="2 3">M1803</strain>
    </source>
</reference>
<dbReference type="NCBIfam" id="TIGR00149">
    <property type="entry name" value="TIGR00149_YjbQ"/>
    <property type="match status" value="1"/>
</dbReference>
<evidence type="ECO:0000313" key="3">
    <source>
        <dbReference type="Proteomes" id="UP000593765"/>
    </source>
</evidence>
<name>A0A7M2WTH4_9BACT</name>
<dbReference type="KEGG" id="hbs:IPV69_21490"/>
<dbReference type="PANTHER" id="PTHR30615">
    <property type="entry name" value="UNCHARACTERIZED PROTEIN YJBQ-RELATED"/>
    <property type="match status" value="1"/>
</dbReference>
<evidence type="ECO:0000256" key="1">
    <source>
        <dbReference type="ARBA" id="ARBA00005534"/>
    </source>
</evidence>
<organism evidence="2 3">
    <name type="scientific">Humisphaera borealis</name>
    <dbReference type="NCBI Taxonomy" id="2807512"/>
    <lineage>
        <taxon>Bacteria</taxon>
        <taxon>Pseudomonadati</taxon>
        <taxon>Planctomycetota</taxon>
        <taxon>Phycisphaerae</taxon>
        <taxon>Tepidisphaerales</taxon>
        <taxon>Tepidisphaeraceae</taxon>
        <taxon>Humisphaera</taxon>
    </lineage>
</organism>
<dbReference type="Gene3D" id="2.60.120.460">
    <property type="entry name" value="YjbQ-like"/>
    <property type="match status" value="1"/>
</dbReference>
<protein>
    <submittedName>
        <fullName evidence="2">YjbQ family protein</fullName>
    </submittedName>
</protein>
<dbReference type="RefSeq" id="WP_206291779.1">
    <property type="nucleotide sequence ID" value="NZ_CP063458.1"/>
</dbReference>
<accession>A0A7M2WTH4</accession>
<dbReference type="EMBL" id="CP063458">
    <property type="protein sequence ID" value="QOV88776.1"/>
    <property type="molecule type" value="Genomic_DNA"/>
</dbReference>
<dbReference type="PIRSF" id="PIRSF004681">
    <property type="entry name" value="UCP004681"/>
    <property type="match status" value="1"/>
</dbReference>
<keyword evidence="3" id="KW-1185">Reference proteome</keyword>
<dbReference type="PANTHER" id="PTHR30615:SF8">
    <property type="entry name" value="UPF0047 PROTEIN C4A8.02C"/>
    <property type="match status" value="1"/>
</dbReference>
<dbReference type="InterPro" id="IPR035917">
    <property type="entry name" value="YjbQ-like_sf"/>
</dbReference>
<comment type="similarity">
    <text evidence="1">Belongs to the UPF0047 family.</text>
</comment>
<dbReference type="AlphaFoldDB" id="A0A7M2WTH4"/>
<dbReference type="InterPro" id="IPR001602">
    <property type="entry name" value="UPF0047_YjbQ-like"/>
</dbReference>
<proteinExistence type="inferred from homology"/>
<sequence>MAVYRFTIALATEGNAQIINLQPEIARKLQEVSATAPGIAKGPAMLSLFVVGSTAALTTLEFEVGLVKHDLPALLQKLVPDDARYEHEATWHDDNGHSHLRAALLGPSLSVPLQDGRMMTGEYQQVVLVELDTRPRKRTIIGTIYM</sequence>
<dbReference type="Pfam" id="PF01894">
    <property type="entry name" value="YjbQ"/>
    <property type="match status" value="1"/>
</dbReference>